<comment type="caution">
    <text evidence="2">The sequence shown here is derived from an EMBL/GenBank/DDBJ whole genome shotgun (WGS) entry which is preliminary data.</text>
</comment>
<dbReference type="EMBL" id="MJMH01000172">
    <property type="protein sequence ID" value="OLQ91672.1"/>
    <property type="molecule type" value="Genomic_DNA"/>
</dbReference>
<evidence type="ECO:0000256" key="1">
    <source>
        <dbReference type="SAM" id="Phobius"/>
    </source>
</evidence>
<evidence type="ECO:0000313" key="2">
    <source>
        <dbReference type="EMBL" id="OLQ91672.1"/>
    </source>
</evidence>
<dbReference type="InterPro" id="IPR045584">
    <property type="entry name" value="Pilin-like"/>
</dbReference>
<feature type="transmembrane region" description="Helical" evidence="1">
    <location>
        <begin position="12"/>
        <end position="34"/>
    </location>
</feature>
<dbReference type="Proteomes" id="UP000186039">
    <property type="component" value="Unassembled WGS sequence"/>
</dbReference>
<protein>
    <recommendedName>
        <fullName evidence="4">MSHA biogenesis protein MshA</fullName>
    </recommendedName>
</protein>
<evidence type="ECO:0000313" key="3">
    <source>
        <dbReference type="Proteomes" id="UP000186039"/>
    </source>
</evidence>
<dbReference type="Gene3D" id="3.30.700.10">
    <property type="entry name" value="Glycoprotein, Type 4 Pilin"/>
    <property type="match status" value="1"/>
</dbReference>
<keyword evidence="1" id="KW-1133">Transmembrane helix</keyword>
<gene>
    <name evidence="2" type="ORF">BIY20_09725</name>
</gene>
<dbReference type="Pfam" id="PF07963">
    <property type="entry name" value="N_methyl"/>
    <property type="match status" value="1"/>
</dbReference>
<proteinExistence type="predicted"/>
<dbReference type="NCBIfam" id="TIGR02532">
    <property type="entry name" value="IV_pilin_GFxxxE"/>
    <property type="match status" value="1"/>
</dbReference>
<dbReference type="PROSITE" id="PS00409">
    <property type="entry name" value="PROKAR_NTER_METHYL"/>
    <property type="match status" value="1"/>
</dbReference>
<dbReference type="SUPFAM" id="SSF54523">
    <property type="entry name" value="Pili subunits"/>
    <property type="match status" value="1"/>
</dbReference>
<organism evidence="2 3">
    <name type="scientific">Vibrio panuliri</name>
    <dbReference type="NCBI Taxonomy" id="1381081"/>
    <lineage>
        <taxon>Bacteria</taxon>
        <taxon>Pseudomonadati</taxon>
        <taxon>Pseudomonadota</taxon>
        <taxon>Gammaproteobacteria</taxon>
        <taxon>Vibrionales</taxon>
        <taxon>Vibrionaceae</taxon>
        <taxon>Vibrio</taxon>
    </lineage>
</organism>
<name>A0ABX3FJK2_9VIBR</name>
<keyword evidence="3" id="KW-1185">Reference proteome</keyword>
<dbReference type="InterPro" id="IPR012902">
    <property type="entry name" value="N_methyl_site"/>
</dbReference>
<evidence type="ECO:0008006" key="4">
    <source>
        <dbReference type="Google" id="ProtNLM"/>
    </source>
</evidence>
<keyword evidence="1" id="KW-0812">Transmembrane</keyword>
<keyword evidence="1" id="KW-0472">Membrane</keyword>
<accession>A0ABX3FJK2</accession>
<reference evidence="2 3" key="1">
    <citation type="submission" date="2016-09" db="EMBL/GenBank/DDBJ databases">
        <title>Genomic Taxonomy of the Vibrionaceae.</title>
        <authorList>
            <person name="Gonzalez-Castillo A."/>
            <person name="Gomez-Gil B."/>
            <person name="Enciso-Ibarra K."/>
        </authorList>
    </citation>
    <scope>NUCLEOTIDE SEQUENCE [LARGE SCALE GENOMIC DNA]</scope>
    <source>
        <strain evidence="2 3">CAIM 1902</strain>
    </source>
</reference>
<sequence>MESNMKQKGFTLIELVVVIVILGILSVTAAPKFLNLQSDAKISALKGAKGAIEGANGIVYGKAVLAGIENTHGQVGDELIDTIGGNIVMTKDNLLKAVSTDMEIKEFEESSDNASALAVFNKGHADTQCLLQIVNDHVNKQLHFELITTEC</sequence>